<evidence type="ECO:0000313" key="2">
    <source>
        <dbReference type="EMBL" id="KQS70249.1"/>
    </source>
</evidence>
<reference evidence="2 3" key="1">
    <citation type="journal article" date="2007" name="Nature">
        <title>Evolution of genes and genomes on the Drosophila phylogeny.</title>
        <authorList>
            <consortium name="Drosophila 12 Genomes Consortium"/>
            <person name="Clark A.G."/>
            <person name="Eisen M.B."/>
            <person name="Smith D.R."/>
            <person name="Bergman C.M."/>
            <person name="Oliver B."/>
            <person name="Markow T.A."/>
            <person name="Kaufman T.C."/>
            <person name="Kellis M."/>
            <person name="Gelbart W."/>
            <person name="Iyer V.N."/>
            <person name="Pollard D.A."/>
            <person name="Sackton T.B."/>
            <person name="Larracuente A.M."/>
            <person name="Singh N.D."/>
            <person name="Abad J.P."/>
            <person name="Abt D.N."/>
            <person name="Adryan B."/>
            <person name="Aguade M."/>
            <person name="Akashi H."/>
            <person name="Anderson W.W."/>
            <person name="Aquadro C.F."/>
            <person name="Ardell D.H."/>
            <person name="Arguello R."/>
            <person name="Artieri C.G."/>
            <person name="Barbash D.A."/>
            <person name="Barker D."/>
            <person name="Barsanti P."/>
            <person name="Batterham P."/>
            <person name="Batzoglou S."/>
            <person name="Begun D."/>
            <person name="Bhutkar A."/>
            <person name="Blanco E."/>
            <person name="Bosak S.A."/>
            <person name="Bradley R.K."/>
            <person name="Brand A.D."/>
            <person name="Brent M.R."/>
            <person name="Brooks A.N."/>
            <person name="Brown R.H."/>
            <person name="Butlin R.K."/>
            <person name="Caggese C."/>
            <person name="Calvi B.R."/>
            <person name="Bernardo de Carvalho A."/>
            <person name="Caspi A."/>
            <person name="Castrezana S."/>
            <person name="Celniker S.E."/>
            <person name="Chang J.L."/>
            <person name="Chapple C."/>
            <person name="Chatterji S."/>
            <person name="Chinwalla A."/>
            <person name="Civetta A."/>
            <person name="Clifton S.W."/>
            <person name="Comeron J.M."/>
            <person name="Costello J.C."/>
            <person name="Coyne J.A."/>
            <person name="Daub J."/>
            <person name="David R.G."/>
            <person name="Delcher A.L."/>
            <person name="Delehaunty K."/>
            <person name="Do C.B."/>
            <person name="Ebling H."/>
            <person name="Edwards K."/>
            <person name="Eickbush T."/>
            <person name="Evans J.D."/>
            <person name="Filipski A."/>
            <person name="Findeiss S."/>
            <person name="Freyhult E."/>
            <person name="Fulton L."/>
            <person name="Fulton R."/>
            <person name="Garcia A.C."/>
            <person name="Gardiner A."/>
            <person name="Garfield D.A."/>
            <person name="Garvin B.E."/>
            <person name="Gibson G."/>
            <person name="Gilbert D."/>
            <person name="Gnerre S."/>
            <person name="Godfrey J."/>
            <person name="Good R."/>
            <person name="Gotea V."/>
            <person name="Gravely B."/>
            <person name="Greenberg A.J."/>
            <person name="Griffiths-Jones S."/>
            <person name="Gross S."/>
            <person name="Guigo R."/>
            <person name="Gustafson E.A."/>
            <person name="Haerty W."/>
            <person name="Hahn M.W."/>
            <person name="Halligan D.L."/>
            <person name="Halpern A.L."/>
            <person name="Halter G.M."/>
            <person name="Han M.V."/>
            <person name="Heger A."/>
            <person name="Hillier L."/>
            <person name="Hinrichs A.S."/>
            <person name="Holmes I."/>
            <person name="Hoskins R.A."/>
            <person name="Hubisz M.J."/>
            <person name="Hultmark D."/>
            <person name="Huntley M.A."/>
            <person name="Jaffe D.B."/>
            <person name="Jagadeeshan S."/>
            <person name="Jeck W.R."/>
            <person name="Johnson J."/>
            <person name="Jones C.D."/>
            <person name="Jordan W.C."/>
            <person name="Karpen G.H."/>
            <person name="Kataoka E."/>
            <person name="Keightley P.D."/>
            <person name="Kheradpour P."/>
            <person name="Kirkness E.F."/>
            <person name="Koerich L.B."/>
            <person name="Kristiansen K."/>
            <person name="Kudrna D."/>
            <person name="Kulathinal R.J."/>
            <person name="Kumar S."/>
            <person name="Kwok R."/>
            <person name="Lander E."/>
            <person name="Langley C.H."/>
            <person name="Lapoint R."/>
            <person name="Lazzaro B.P."/>
            <person name="Lee S.J."/>
            <person name="Levesque L."/>
            <person name="Li R."/>
            <person name="Lin C.F."/>
            <person name="Lin M.F."/>
            <person name="Lindblad-Toh K."/>
            <person name="Llopart A."/>
            <person name="Long M."/>
            <person name="Low L."/>
            <person name="Lozovsky E."/>
            <person name="Lu J."/>
            <person name="Luo M."/>
            <person name="Machado C.A."/>
            <person name="Makalowski W."/>
            <person name="Marzo M."/>
            <person name="Matsuda M."/>
            <person name="Matzkin L."/>
            <person name="McAllister B."/>
            <person name="McBride C.S."/>
            <person name="McKernan B."/>
            <person name="McKernan K."/>
            <person name="Mendez-Lago M."/>
            <person name="Minx P."/>
            <person name="Mollenhauer M.U."/>
            <person name="Montooth K."/>
            <person name="Mount S.M."/>
            <person name="Mu X."/>
            <person name="Myers E."/>
            <person name="Negre B."/>
            <person name="Newfeld S."/>
            <person name="Nielsen R."/>
            <person name="Noor M.A."/>
            <person name="O'Grady P."/>
            <person name="Pachter L."/>
            <person name="Papaceit M."/>
            <person name="Parisi M.J."/>
            <person name="Parisi M."/>
            <person name="Parts L."/>
            <person name="Pedersen J.S."/>
            <person name="Pesole G."/>
            <person name="Phillippy A.M."/>
            <person name="Ponting C.P."/>
            <person name="Pop M."/>
            <person name="Porcelli D."/>
            <person name="Powell J.R."/>
            <person name="Prohaska S."/>
            <person name="Pruitt K."/>
            <person name="Puig M."/>
            <person name="Quesneville H."/>
            <person name="Ram K.R."/>
            <person name="Rand D."/>
            <person name="Rasmussen M.D."/>
            <person name="Reed L.K."/>
            <person name="Reenan R."/>
            <person name="Reily A."/>
            <person name="Remington K.A."/>
            <person name="Rieger T.T."/>
            <person name="Ritchie M.G."/>
            <person name="Robin C."/>
            <person name="Rogers Y.H."/>
            <person name="Rohde C."/>
            <person name="Rozas J."/>
            <person name="Rubenfield M.J."/>
            <person name="Ruiz A."/>
            <person name="Russo S."/>
            <person name="Salzberg S.L."/>
            <person name="Sanchez-Gracia A."/>
            <person name="Saranga D.J."/>
            <person name="Sato H."/>
            <person name="Schaeffer S.W."/>
            <person name="Schatz M.C."/>
            <person name="Schlenke T."/>
            <person name="Schwartz R."/>
            <person name="Segarra C."/>
            <person name="Singh R.S."/>
            <person name="Sirot L."/>
            <person name="Sirota M."/>
            <person name="Sisneros N.B."/>
            <person name="Smith C.D."/>
            <person name="Smith T.F."/>
            <person name="Spieth J."/>
            <person name="Stage D.E."/>
            <person name="Stark A."/>
            <person name="Stephan W."/>
            <person name="Strausberg R.L."/>
            <person name="Strempel S."/>
            <person name="Sturgill D."/>
            <person name="Sutton G."/>
            <person name="Sutton G.G."/>
            <person name="Tao W."/>
            <person name="Teichmann S."/>
            <person name="Tobari Y.N."/>
            <person name="Tomimura Y."/>
            <person name="Tsolas J.M."/>
            <person name="Valente V.L."/>
            <person name="Venter E."/>
            <person name="Venter J.C."/>
            <person name="Vicario S."/>
            <person name="Vieira F.G."/>
            <person name="Vilella A.J."/>
            <person name="Villasante A."/>
            <person name="Walenz B."/>
            <person name="Wang J."/>
            <person name="Wasserman M."/>
            <person name="Watts T."/>
            <person name="Wilson D."/>
            <person name="Wilson R.K."/>
            <person name="Wing R.A."/>
            <person name="Wolfner M.F."/>
            <person name="Wong A."/>
            <person name="Wong G.K."/>
            <person name="Wu C.I."/>
            <person name="Wu G."/>
            <person name="Yamamoto D."/>
            <person name="Yang H.P."/>
            <person name="Yang S.P."/>
            <person name="Yorke J.A."/>
            <person name="Yoshida K."/>
            <person name="Zdobnov E."/>
            <person name="Zhang P."/>
            <person name="Zhang Y."/>
            <person name="Zimin A.V."/>
            <person name="Baldwin J."/>
            <person name="Abdouelleil A."/>
            <person name="Abdulkadir J."/>
            <person name="Abebe A."/>
            <person name="Abera B."/>
            <person name="Abreu J."/>
            <person name="Acer S.C."/>
            <person name="Aftuck L."/>
            <person name="Alexander A."/>
            <person name="An P."/>
            <person name="Anderson E."/>
            <person name="Anderson S."/>
            <person name="Arachi H."/>
            <person name="Azer M."/>
            <person name="Bachantsang P."/>
            <person name="Barry A."/>
            <person name="Bayul T."/>
            <person name="Berlin A."/>
            <person name="Bessette D."/>
            <person name="Bloom T."/>
            <person name="Blye J."/>
            <person name="Boguslavskiy L."/>
            <person name="Bonnet C."/>
            <person name="Boukhgalter B."/>
            <person name="Bourzgui I."/>
            <person name="Brown A."/>
            <person name="Cahill P."/>
            <person name="Channer S."/>
            <person name="Cheshatsang Y."/>
            <person name="Chuda L."/>
            <person name="Citroen M."/>
            <person name="Collymore A."/>
            <person name="Cooke P."/>
            <person name="Costello M."/>
            <person name="D'Aco K."/>
            <person name="Daza R."/>
            <person name="De Haan G."/>
            <person name="DeGray S."/>
            <person name="DeMaso C."/>
            <person name="Dhargay N."/>
            <person name="Dooley K."/>
            <person name="Dooley E."/>
            <person name="Doricent M."/>
            <person name="Dorje P."/>
            <person name="Dorjee K."/>
            <person name="Dupes A."/>
            <person name="Elong R."/>
            <person name="Falk J."/>
            <person name="Farina A."/>
            <person name="Faro S."/>
            <person name="Ferguson D."/>
            <person name="Fisher S."/>
            <person name="Foley C.D."/>
            <person name="Franke A."/>
            <person name="Friedrich D."/>
            <person name="Gadbois L."/>
            <person name="Gearin G."/>
            <person name="Gearin C.R."/>
            <person name="Giannoukos G."/>
            <person name="Goode T."/>
            <person name="Graham J."/>
            <person name="Grandbois E."/>
            <person name="Grewal S."/>
            <person name="Gyaltsen K."/>
            <person name="Hafez N."/>
            <person name="Hagos B."/>
            <person name="Hall J."/>
            <person name="Henson C."/>
            <person name="Hollinger A."/>
            <person name="Honan T."/>
            <person name="Huard M.D."/>
            <person name="Hughes L."/>
            <person name="Hurhula B."/>
            <person name="Husby M.E."/>
            <person name="Kamat A."/>
            <person name="Kanga B."/>
            <person name="Kashin S."/>
            <person name="Khazanovich D."/>
            <person name="Kisner P."/>
            <person name="Lance K."/>
            <person name="Lara M."/>
            <person name="Lee W."/>
            <person name="Lennon N."/>
            <person name="Letendre F."/>
            <person name="LeVine R."/>
            <person name="Lipovsky A."/>
            <person name="Liu X."/>
            <person name="Liu J."/>
            <person name="Liu S."/>
            <person name="Lokyitsang T."/>
            <person name="Lokyitsang Y."/>
            <person name="Lubonja R."/>
            <person name="Lui A."/>
            <person name="MacDonald P."/>
            <person name="Magnisalis V."/>
            <person name="Maru K."/>
            <person name="Matthews C."/>
            <person name="McCusker W."/>
            <person name="McDonough S."/>
            <person name="Mehta T."/>
            <person name="Meldrim J."/>
            <person name="Meneus L."/>
            <person name="Mihai O."/>
            <person name="Mihalev A."/>
            <person name="Mihova T."/>
            <person name="Mittelman R."/>
            <person name="Mlenga V."/>
            <person name="Montmayeur A."/>
            <person name="Mulrain L."/>
            <person name="Navidi A."/>
            <person name="Naylor J."/>
            <person name="Negash T."/>
            <person name="Nguyen T."/>
            <person name="Nguyen N."/>
            <person name="Nicol R."/>
            <person name="Norbu C."/>
            <person name="Norbu N."/>
            <person name="Novod N."/>
            <person name="O'Neill B."/>
            <person name="Osman S."/>
            <person name="Markiewicz E."/>
            <person name="Oyono O.L."/>
            <person name="Patti C."/>
            <person name="Phunkhang P."/>
            <person name="Pierre F."/>
            <person name="Priest M."/>
            <person name="Raghuraman S."/>
            <person name="Rege F."/>
            <person name="Reyes R."/>
            <person name="Rise C."/>
            <person name="Rogov P."/>
            <person name="Ross K."/>
            <person name="Ryan E."/>
            <person name="Settipalli S."/>
            <person name="Shea T."/>
            <person name="Sherpa N."/>
            <person name="Shi L."/>
            <person name="Shih D."/>
            <person name="Sparrow T."/>
            <person name="Spaulding J."/>
            <person name="Stalker J."/>
            <person name="Stange-Thomann N."/>
            <person name="Stavropoulos S."/>
            <person name="Stone C."/>
            <person name="Strader C."/>
            <person name="Tesfaye S."/>
            <person name="Thomson T."/>
            <person name="Thoulutsang Y."/>
            <person name="Thoulutsang D."/>
            <person name="Topham K."/>
            <person name="Topping I."/>
            <person name="Tsamla T."/>
            <person name="Vassiliev H."/>
            <person name="Vo A."/>
            <person name="Wangchuk T."/>
            <person name="Wangdi T."/>
            <person name="Weiand M."/>
            <person name="Wilkinson J."/>
            <person name="Wilson A."/>
            <person name="Yadav S."/>
            <person name="Young G."/>
            <person name="Yu Q."/>
            <person name="Zembek L."/>
            <person name="Zhong D."/>
            <person name="Zimmer A."/>
            <person name="Zwirko Z."/>
            <person name="Jaffe D.B."/>
            <person name="Alvarez P."/>
            <person name="Brockman W."/>
            <person name="Butler J."/>
            <person name="Chin C."/>
            <person name="Gnerre S."/>
            <person name="Grabherr M."/>
            <person name="Kleber M."/>
            <person name="Mauceli E."/>
            <person name="MacCallum I."/>
        </authorList>
    </citation>
    <scope>NUCLEOTIDE SEQUENCE [LARGE SCALE GENOMIC DNA]</scope>
    <source>
        <strain evidence="2 3">TSC#14021-0224.01</strain>
    </source>
</reference>
<keyword evidence="3" id="KW-1185">Reference proteome</keyword>
<organism evidence="2 3">
    <name type="scientific">Drosophila erecta</name>
    <name type="common">Fruit fly</name>
    <dbReference type="NCBI Taxonomy" id="7220"/>
    <lineage>
        <taxon>Eukaryota</taxon>
        <taxon>Metazoa</taxon>
        <taxon>Ecdysozoa</taxon>
        <taxon>Arthropoda</taxon>
        <taxon>Hexapoda</taxon>
        <taxon>Insecta</taxon>
        <taxon>Pterygota</taxon>
        <taxon>Neoptera</taxon>
        <taxon>Endopterygota</taxon>
        <taxon>Diptera</taxon>
        <taxon>Brachycera</taxon>
        <taxon>Muscomorpha</taxon>
        <taxon>Ephydroidea</taxon>
        <taxon>Drosophilidae</taxon>
        <taxon>Drosophila</taxon>
        <taxon>Sophophora</taxon>
    </lineage>
</organism>
<dbReference type="AlphaFoldDB" id="A0A0Q5WIV5"/>
<gene>
    <name evidence="2" type="primary">Dere\GG24163</name>
    <name evidence="2" type="synonym">dere_GLEANR_8917</name>
    <name evidence="2" type="synonym">GG24163</name>
    <name evidence="2" type="ORF">Dere_GG24163</name>
</gene>
<dbReference type="EMBL" id="CH954177">
    <property type="protein sequence ID" value="KQS70249.1"/>
    <property type="molecule type" value="Genomic_DNA"/>
</dbReference>
<name>A0A0Q5WIV5_DROER</name>
<keyword evidence="1" id="KW-0812">Transmembrane</keyword>
<dbReference type="Proteomes" id="UP000008711">
    <property type="component" value="Unassembled WGS sequence"/>
</dbReference>
<reference evidence="2 3" key="2">
    <citation type="journal article" date="2008" name="Bioinformatics">
        <title>Assembly reconciliation.</title>
        <authorList>
            <person name="Zimin A.V."/>
            <person name="Smith D.R."/>
            <person name="Sutton G."/>
            <person name="Yorke J.A."/>
        </authorList>
    </citation>
    <scope>NUCLEOTIDE SEQUENCE [LARGE SCALE GENOMIC DNA]</scope>
    <source>
        <strain evidence="2 3">TSC#14021-0224.01</strain>
    </source>
</reference>
<feature type="transmembrane region" description="Helical" evidence="1">
    <location>
        <begin position="149"/>
        <end position="170"/>
    </location>
</feature>
<accession>A0A0Q5WIV5</accession>
<evidence type="ECO:0000313" key="3">
    <source>
        <dbReference type="Proteomes" id="UP000008711"/>
    </source>
</evidence>
<keyword evidence="1" id="KW-0472">Membrane</keyword>
<evidence type="ECO:0000256" key="1">
    <source>
        <dbReference type="SAM" id="Phobius"/>
    </source>
</evidence>
<keyword evidence="1" id="KW-1133">Transmembrane helix</keyword>
<sequence>MGVTNLQLCSLLTKFTALNGLNTYCFDPKTNGFRRSLELKMYCVIHLALLCAQMSFGNASKIRVSVKVLTIGGTTACCGKSCWEKAQGIRKLDRELVQMEQKYFCGRPSGPLLKYRYYMKITFVSITLLCIHLFHPIYMRRPKRPSQFYLNMGALGLLYILSIFTLKLALHPKRVVLLNVFTFDRKLTLTLLAKSTLYTIRWLQADYNKLKA</sequence>
<feature type="transmembrane region" description="Helical" evidence="1">
    <location>
        <begin position="117"/>
        <end position="137"/>
    </location>
</feature>
<proteinExistence type="predicted"/>
<protein>
    <submittedName>
        <fullName evidence="2">Uncharacterized protein</fullName>
    </submittedName>
</protein>